<organism evidence="13 14">
    <name type="scientific">Flavobacterium arundinis</name>
    <dbReference type="NCBI Taxonomy" id="3139143"/>
    <lineage>
        <taxon>Bacteria</taxon>
        <taxon>Pseudomonadati</taxon>
        <taxon>Bacteroidota</taxon>
        <taxon>Flavobacteriia</taxon>
        <taxon>Flavobacteriales</taxon>
        <taxon>Flavobacteriaceae</taxon>
        <taxon>Flavobacterium</taxon>
    </lineage>
</organism>
<dbReference type="EMBL" id="JBBYHR010000008">
    <property type="protein sequence ID" value="MEL1245434.1"/>
    <property type="molecule type" value="Genomic_DNA"/>
</dbReference>
<comment type="caution">
    <text evidence="13">The sequence shown here is derived from an EMBL/GenBank/DDBJ whole genome shotgun (WGS) entry which is preliminary data.</text>
</comment>
<dbReference type="InterPro" id="IPR038490">
    <property type="entry name" value="Gingipain_propep_sf"/>
</dbReference>
<dbReference type="InterPro" id="IPR029030">
    <property type="entry name" value="Caspase-like_dom_sf"/>
</dbReference>
<keyword evidence="2" id="KW-0964">Secreted</keyword>
<keyword evidence="5" id="KW-0378">Hydrolase</keyword>
<dbReference type="Gene3D" id="3.40.50.1460">
    <property type="match status" value="1"/>
</dbReference>
<evidence type="ECO:0000259" key="11">
    <source>
        <dbReference type="Pfam" id="PF08126"/>
    </source>
</evidence>
<dbReference type="Proteomes" id="UP001464555">
    <property type="component" value="Unassembled WGS sequence"/>
</dbReference>
<dbReference type="InterPro" id="IPR005536">
    <property type="entry name" value="Peptidase_C25_Ig-like_domain"/>
</dbReference>
<evidence type="ECO:0000259" key="12">
    <source>
        <dbReference type="Pfam" id="PF18962"/>
    </source>
</evidence>
<gene>
    <name evidence="13" type="ORF">AAEO56_14265</name>
</gene>
<evidence type="ECO:0000256" key="4">
    <source>
        <dbReference type="ARBA" id="ARBA00022729"/>
    </source>
</evidence>
<evidence type="ECO:0000256" key="2">
    <source>
        <dbReference type="ARBA" id="ARBA00022525"/>
    </source>
</evidence>
<feature type="domain" description="Gingipain" evidence="9">
    <location>
        <begin position="226"/>
        <end position="569"/>
    </location>
</feature>
<evidence type="ECO:0000256" key="3">
    <source>
        <dbReference type="ARBA" id="ARBA00022723"/>
    </source>
</evidence>
<reference evidence="13 14" key="1">
    <citation type="submission" date="2024-04" db="EMBL/GenBank/DDBJ databases">
        <title>Flavobacterium sp. DGU11 16S ribosomal RNA gene Genome sequencing and assembly.</title>
        <authorList>
            <person name="Park S."/>
        </authorList>
    </citation>
    <scope>NUCLEOTIDE SEQUENCE [LARGE SCALE GENOMIC DNA]</scope>
    <source>
        <strain evidence="13 14">DGU11</strain>
    </source>
</reference>
<evidence type="ECO:0000256" key="7">
    <source>
        <dbReference type="ARBA" id="ARBA00023145"/>
    </source>
</evidence>
<dbReference type="InterPro" id="IPR013783">
    <property type="entry name" value="Ig-like_fold"/>
</dbReference>
<keyword evidence="3" id="KW-0479">Metal-binding</keyword>
<name>A0ABU9HZ47_9FLAO</name>
<dbReference type="RefSeq" id="WP_341697747.1">
    <property type="nucleotide sequence ID" value="NZ_JBBYHR010000008.1"/>
</dbReference>
<dbReference type="InterPro" id="IPR026444">
    <property type="entry name" value="Secre_tail"/>
</dbReference>
<feature type="domain" description="Secretion system C-terminal sorting" evidence="12">
    <location>
        <begin position="671"/>
        <end position="743"/>
    </location>
</feature>
<evidence type="ECO:0000259" key="9">
    <source>
        <dbReference type="Pfam" id="PF01364"/>
    </source>
</evidence>
<evidence type="ECO:0000313" key="14">
    <source>
        <dbReference type="Proteomes" id="UP001464555"/>
    </source>
</evidence>
<keyword evidence="7" id="KW-0865">Zymogen</keyword>
<dbReference type="InterPro" id="IPR012600">
    <property type="entry name" value="Propeptide_C25"/>
</dbReference>
<comment type="subcellular location">
    <subcellularLocation>
        <location evidence="1">Secreted</location>
    </subcellularLocation>
</comment>
<evidence type="ECO:0000256" key="6">
    <source>
        <dbReference type="ARBA" id="ARBA00022837"/>
    </source>
</evidence>
<dbReference type="Pfam" id="PF01364">
    <property type="entry name" value="Peptidase_C25"/>
    <property type="match status" value="1"/>
</dbReference>
<dbReference type="InterPro" id="IPR001769">
    <property type="entry name" value="Gingipain"/>
</dbReference>
<evidence type="ECO:0000259" key="10">
    <source>
        <dbReference type="Pfam" id="PF03785"/>
    </source>
</evidence>
<evidence type="ECO:0000256" key="8">
    <source>
        <dbReference type="SAM" id="SignalP"/>
    </source>
</evidence>
<keyword evidence="14" id="KW-1185">Reference proteome</keyword>
<evidence type="ECO:0000313" key="13">
    <source>
        <dbReference type="EMBL" id="MEL1245434.1"/>
    </source>
</evidence>
<dbReference type="Gene3D" id="2.60.40.10">
    <property type="entry name" value="Immunoglobulins"/>
    <property type="match status" value="1"/>
</dbReference>
<dbReference type="InterPro" id="IPR029031">
    <property type="entry name" value="Gingipain_N_sf"/>
</dbReference>
<sequence length="744" mass="80459">MTKNFTLVLLSSLSFIAASAQEIKLVRNTASEITLNNAAPVFVSHSKNVNGTAYQDFSSASKVLTMEKGAPALPVHSESVIVPDSGNVSIVISYESFEEFDNVAVLPSKGSLKRNVNPNAIAYDFGTAYTQDAFYPGNLAAVSKPYILRDTRGVTVSFYPYQYNPVTKKLRLYRNITANVVVNQNEQGINEKTNTKATSTGLFNQVYQNHYINSEMYLPVAENGEMLVIAPDEYLEALSPLAEWKTKKGIRTTIAPLSETGDTPEDIKAYIRDFYNSNPGLIYILLAGDHDDLPTYTYGISGGGEELWSDTYYAQLEGNDFYPEALIGRFSGNVEEVSLMVNRTLEYEINPHEGNWITRAAGIGSNEGDGIGDDGEPDWQHMRNIATKLLENGYSYVHELYDGSHGENDEDGDVQPSMVANALNGGIGLLNYTGHGGQDVMVTGWYTINDAYGLENNGKYPFVVSVACNNGTFAGGTSLCEAMLRVQHNELPAGAIAAAGSSILMAWAEPMQTQDEMAELITGSEPGNEKYTLGGLFYNGQMSMLENYSDSDTAIEIMQTWVLFGDPSVVFRTNEATQIVATHQEVIEDSDATVTIQCAVEGARVAITQNGVIVGTGIVSGGQVVITLNGLSGELVPLSVTITQQNFIPYQGTIALAVLGTDGLSVNSVLIYPNPAHDHITIKMADASANAAFEVRDITGKLIYISPSVSGGTHTIDTSRYASGVYMLTVVDGSAKSTKKFIIR</sequence>
<dbReference type="Pfam" id="PF18962">
    <property type="entry name" value="Por_Secre_tail"/>
    <property type="match status" value="1"/>
</dbReference>
<protein>
    <submittedName>
        <fullName evidence="13">C25 family cysteine peptidase</fullName>
    </submittedName>
</protein>
<feature type="domain" description="Peptidase C25 Ig-like" evidence="10">
    <location>
        <begin position="578"/>
        <end position="654"/>
    </location>
</feature>
<feature type="chain" id="PRO_5046317152" evidence="8">
    <location>
        <begin position="21"/>
        <end position="744"/>
    </location>
</feature>
<proteinExistence type="predicted"/>
<evidence type="ECO:0000256" key="5">
    <source>
        <dbReference type="ARBA" id="ARBA00022801"/>
    </source>
</evidence>
<dbReference type="Pfam" id="PF03785">
    <property type="entry name" value="Peptidase_C25_C"/>
    <property type="match status" value="1"/>
</dbReference>
<dbReference type="NCBIfam" id="TIGR04183">
    <property type="entry name" value="Por_Secre_tail"/>
    <property type="match status" value="1"/>
</dbReference>
<feature type="signal peptide" evidence="8">
    <location>
        <begin position="1"/>
        <end position="20"/>
    </location>
</feature>
<dbReference type="Gene3D" id="3.40.50.10390">
    <property type="entry name" value="Gingipain r, domain 1"/>
    <property type="match status" value="1"/>
</dbReference>
<dbReference type="Gene3D" id="2.60.40.3800">
    <property type="match status" value="1"/>
</dbReference>
<keyword evidence="4 8" id="KW-0732">Signal</keyword>
<feature type="domain" description="Gingipain propeptide" evidence="11">
    <location>
        <begin position="39"/>
        <end position="215"/>
    </location>
</feature>
<evidence type="ECO:0000256" key="1">
    <source>
        <dbReference type="ARBA" id="ARBA00004613"/>
    </source>
</evidence>
<accession>A0ABU9HZ47</accession>
<dbReference type="SUPFAM" id="SSF52129">
    <property type="entry name" value="Caspase-like"/>
    <property type="match status" value="1"/>
</dbReference>
<dbReference type="Pfam" id="PF08126">
    <property type="entry name" value="Propeptide_C25"/>
    <property type="match status" value="1"/>
</dbReference>
<keyword evidence="6" id="KW-0106">Calcium</keyword>